<keyword evidence="2" id="KW-0812">Transmembrane</keyword>
<keyword evidence="2" id="KW-1133">Transmembrane helix</keyword>
<evidence type="ECO:0000313" key="4">
    <source>
        <dbReference type="Proteomes" id="UP000676967"/>
    </source>
</evidence>
<feature type="compositionally biased region" description="Basic and acidic residues" evidence="1">
    <location>
        <begin position="191"/>
        <end position="205"/>
    </location>
</feature>
<feature type="transmembrane region" description="Helical" evidence="2">
    <location>
        <begin position="6"/>
        <end position="24"/>
    </location>
</feature>
<gene>
    <name evidence="3" type="ORF">Aiant_54410</name>
</gene>
<keyword evidence="2" id="KW-0472">Membrane</keyword>
<dbReference type="Proteomes" id="UP000676967">
    <property type="component" value="Chromosome"/>
</dbReference>
<accession>A0ABM7LZK4</accession>
<sequence>MSATATIVLIIVILLVLAAVVVAVRAGRRRKLQQTFGPEYDRVVADTGNRTEAERELLERTKRHAQLELTPLSAESRAKYTAAWEEVQIRFVDSPKEAVSTADELVTRLITERGYPTADYDERLANLSVEHATTLEHYRAAHEISERSKNDEAGTEDLRQALVHYRALFADLLGEDPVPGGTTAVPAPRTTAERSVTETTTEKPTGEPAGKPAPETDATSR</sequence>
<reference evidence="3 4" key="1">
    <citation type="submission" date="2020-08" db="EMBL/GenBank/DDBJ databases">
        <title>Whole genome shotgun sequence of Actinoplanes ianthinogenes NBRC 13996.</title>
        <authorList>
            <person name="Komaki H."/>
            <person name="Tamura T."/>
        </authorList>
    </citation>
    <scope>NUCLEOTIDE SEQUENCE [LARGE SCALE GENOMIC DNA]</scope>
    <source>
        <strain evidence="3 4">NBRC 13996</strain>
    </source>
</reference>
<proteinExistence type="predicted"/>
<evidence type="ECO:0000313" key="3">
    <source>
        <dbReference type="EMBL" id="BCJ44784.1"/>
    </source>
</evidence>
<keyword evidence="4" id="KW-1185">Reference proteome</keyword>
<feature type="region of interest" description="Disordered" evidence="1">
    <location>
        <begin position="174"/>
        <end position="221"/>
    </location>
</feature>
<name>A0ABM7LZK4_9ACTN</name>
<dbReference type="EMBL" id="AP023356">
    <property type="protein sequence ID" value="BCJ44784.1"/>
    <property type="molecule type" value="Genomic_DNA"/>
</dbReference>
<protein>
    <recommendedName>
        <fullName evidence="5">Secreted protein</fullName>
    </recommendedName>
</protein>
<evidence type="ECO:0008006" key="5">
    <source>
        <dbReference type="Google" id="ProtNLM"/>
    </source>
</evidence>
<evidence type="ECO:0000256" key="1">
    <source>
        <dbReference type="SAM" id="MobiDB-lite"/>
    </source>
</evidence>
<organism evidence="3 4">
    <name type="scientific">Actinoplanes ianthinogenes</name>
    <dbReference type="NCBI Taxonomy" id="122358"/>
    <lineage>
        <taxon>Bacteria</taxon>
        <taxon>Bacillati</taxon>
        <taxon>Actinomycetota</taxon>
        <taxon>Actinomycetes</taxon>
        <taxon>Micromonosporales</taxon>
        <taxon>Micromonosporaceae</taxon>
        <taxon>Actinoplanes</taxon>
    </lineage>
</organism>
<dbReference type="RefSeq" id="WP_189329619.1">
    <property type="nucleotide sequence ID" value="NZ_AP023356.1"/>
</dbReference>
<evidence type="ECO:0000256" key="2">
    <source>
        <dbReference type="SAM" id="Phobius"/>
    </source>
</evidence>